<gene>
    <name evidence="4" type="ORF">ODALV1_LOCUS16220</name>
</gene>
<organism evidence="4 5">
    <name type="scientific">Orchesella dallaii</name>
    <dbReference type="NCBI Taxonomy" id="48710"/>
    <lineage>
        <taxon>Eukaryota</taxon>
        <taxon>Metazoa</taxon>
        <taxon>Ecdysozoa</taxon>
        <taxon>Arthropoda</taxon>
        <taxon>Hexapoda</taxon>
        <taxon>Collembola</taxon>
        <taxon>Entomobryomorpha</taxon>
        <taxon>Entomobryoidea</taxon>
        <taxon>Orchesellidae</taxon>
        <taxon>Orchesellinae</taxon>
        <taxon>Orchesella</taxon>
    </lineage>
</organism>
<comment type="caution">
    <text evidence="4">The sequence shown here is derived from an EMBL/GenBank/DDBJ whole genome shotgun (WGS) entry which is preliminary data.</text>
</comment>
<feature type="region of interest" description="Disordered" evidence="2">
    <location>
        <begin position="360"/>
        <end position="466"/>
    </location>
</feature>
<dbReference type="Proteomes" id="UP001642540">
    <property type="component" value="Unassembled WGS sequence"/>
</dbReference>
<accession>A0ABP1QXA8</accession>
<proteinExistence type="predicted"/>
<feature type="region of interest" description="Disordered" evidence="2">
    <location>
        <begin position="37"/>
        <end position="131"/>
    </location>
</feature>
<keyword evidence="1" id="KW-0479">Metal-binding</keyword>
<evidence type="ECO:0000256" key="1">
    <source>
        <dbReference type="PROSITE-ProRule" id="PRU00042"/>
    </source>
</evidence>
<evidence type="ECO:0000313" key="4">
    <source>
        <dbReference type="EMBL" id="CAL8113892.1"/>
    </source>
</evidence>
<evidence type="ECO:0000313" key="5">
    <source>
        <dbReference type="Proteomes" id="UP001642540"/>
    </source>
</evidence>
<feature type="compositionally biased region" description="Polar residues" evidence="2">
    <location>
        <begin position="115"/>
        <end position="125"/>
    </location>
</feature>
<feature type="compositionally biased region" description="Polar residues" evidence="2">
    <location>
        <begin position="60"/>
        <end position="69"/>
    </location>
</feature>
<keyword evidence="5" id="KW-1185">Reference proteome</keyword>
<feature type="domain" description="C2H2-type" evidence="3">
    <location>
        <begin position="207"/>
        <end position="235"/>
    </location>
</feature>
<keyword evidence="1" id="KW-0862">Zinc</keyword>
<dbReference type="EMBL" id="CAXLJM020000049">
    <property type="protein sequence ID" value="CAL8113892.1"/>
    <property type="molecule type" value="Genomic_DNA"/>
</dbReference>
<feature type="region of interest" description="Disordered" evidence="2">
    <location>
        <begin position="257"/>
        <end position="281"/>
    </location>
</feature>
<evidence type="ECO:0000259" key="3">
    <source>
        <dbReference type="PROSITE" id="PS50157"/>
    </source>
</evidence>
<feature type="region of interest" description="Disordered" evidence="2">
    <location>
        <begin position="569"/>
        <end position="598"/>
    </location>
</feature>
<reference evidence="4 5" key="1">
    <citation type="submission" date="2024-08" db="EMBL/GenBank/DDBJ databases">
        <authorList>
            <person name="Cucini C."/>
            <person name="Frati F."/>
        </authorList>
    </citation>
    <scope>NUCLEOTIDE SEQUENCE [LARGE SCALE GENOMIC DNA]</scope>
</reference>
<dbReference type="InterPro" id="IPR013087">
    <property type="entry name" value="Znf_C2H2_type"/>
</dbReference>
<dbReference type="PROSITE" id="PS50157">
    <property type="entry name" value="ZINC_FINGER_C2H2_2"/>
    <property type="match status" value="1"/>
</dbReference>
<sequence length="652" mass="72713">MAEANGVSVGEVAHKFWKTLSSADRDKLFSGWPKVEEVSEQGDNVSRKRKRSGFRACKSASATPMSSPDVQAAEEVIAISSCDDSEDGREEHDLSGSVSSQNESQKECFKGQASDFEQSVDGNNSDTDDDSIVALPQESEYEEESDDEWDWDDVITIDDDDDDKGQNSKDVSGAMICYRCPNKRLGRFKDKEKFRIHCKRHVFGDHYVCATCGRPFTKISFCLSHEIRVHGAKIDYDKKDPVISFAKKYVEAKNAKRAQRAAASGNPNAAQKTDESDETDSEDAKFYSDLIVSSSTLLNYRGPAVNNMLEAYEIQVNHSGPKFQRATQTARMALEIHECNVERNQDDYKLGRFSKIKKKVVPGAAKRTGETTKKGKSVTPSKLKGIAKRVLSDGSDVERTENPKKKRKVRYQYITSSSSSSSEDDSDSDFQPSKKKRRVGGAENGTDEQLSKTPSPKHRKKVNGGKQVTEITRKLLKPTMIDRICQLCNYVWKTGEDLRLHRDAIHPNLPMTDLLPVVEVKEKLKSKPSCRKPKSAEPVFVGATAAPPTKKKQKIKSFKSARMSAKGGDYRIGNGKATKGKAKGKQTPLLGQPKRNIPIPNDTFSEKEKYLYALGLINVVRLDVFRNKGKGVKLPRCRVMLKKLNIESCTNL</sequence>
<dbReference type="PROSITE" id="PS00028">
    <property type="entry name" value="ZINC_FINGER_C2H2_1"/>
    <property type="match status" value="2"/>
</dbReference>
<protein>
    <recommendedName>
        <fullName evidence="3">C2H2-type domain-containing protein</fullName>
    </recommendedName>
</protein>
<keyword evidence="1" id="KW-0863">Zinc-finger</keyword>
<dbReference type="SMART" id="SM00355">
    <property type="entry name" value="ZnF_C2H2"/>
    <property type="match status" value="3"/>
</dbReference>
<evidence type="ECO:0000256" key="2">
    <source>
        <dbReference type="SAM" id="MobiDB-lite"/>
    </source>
</evidence>
<name>A0ABP1QXA8_9HEXA</name>